<name>A0A5M9I3N1_9FIRM</name>
<dbReference type="GO" id="GO:0003697">
    <property type="term" value="F:single-stranded DNA binding"/>
    <property type="evidence" value="ECO:0007669"/>
    <property type="project" value="InterPro"/>
</dbReference>
<dbReference type="GO" id="GO:0016829">
    <property type="term" value="F:lyase activity"/>
    <property type="evidence" value="ECO:0007669"/>
    <property type="project" value="UniProtKB-KW"/>
</dbReference>
<evidence type="ECO:0000256" key="1">
    <source>
        <dbReference type="ARBA" id="ARBA00008136"/>
    </source>
</evidence>
<dbReference type="EMBL" id="VMSO01000002">
    <property type="protein sequence ID" value="KAA8502589.1"/>
    <property type="molecule type" value="Genomic_DNA"/>
</dbReference>
<dbReference type="GO" id="GO:0008233">
    <property type="term" value="F:peptidase activity"/>
    <property type="evidence" value="ECO:0007669"/>
    <property type="project" value="UniProtKB-KW"/>
</dbReference>
<evidence type="ECO:0000256" key="4">
    <source>
        <dbReference type="ARBA" id="ARBA00022801"/>
    </source>
</evidence>
<evidence type="ECO:0000313" key="9">
    <source>
        <dbReference type="EMBL" id="KAA8502589.1"/>
    </source>
</evidence>
<evidence type="ECO:0000256" key="6">
    <source>
        <dbReference type="ARBA" id="ARBA00023125"/>
    </source>
</evidence>
<evidence type="ECO:0000256" key="2">
    <source>
        <dbReference type="ARBA" id="ARBA00022670"/>
    </source>
</evidence>
<keyword evidence="5" id="KW-0190">Covalent protein-DNA linkage</keyword>
<dbReference type="RefSeq" id="WP_087151170.1">
    <property type="nucleotide sequence ID" value="NZ_VMSO01000002.1"/>
</dbReference>
<protein>
    <recommendedName>
        <fullName evidence="8">Abasic site processing protein</fullName>
        <ecNumber evidence="8">3.4.-.-</ecNumber>
    </recommendedName>
</protein>
<dbReference type="InterPro" id="IPR003738">
    <property type="entry name" value="SRAP"/>
</dbReference>
<evidence type="ECO:0000256" key="5">
    <source>
        <dbReference type="ARBA" id="ARBA00023124"/>
    </source>
</evidence>
<evidence type="ECO:0000313" key="10">
    <source>
        <dbReference type="Proteomes" id="UP000322025"/>
    </source>
</evidence>
<dbReference type="OrthoDB" id="9782620at2"/>
<dbReference type="EC" id="3.4.-.-" evidence="8"/>
<evidence type="ECO:0000256" key="8">
    <source>
        <dbReference type="RuleBase" id="RU364100"/>
    </source>
</evidence>
<gene>
    <name evidence="9" type="ORF">FNY66_02860</name>
</gene>
<dbReference type="GO" id="GO:0106300">
    <property type="term" value="P:protein-DNA covalent cross-linking repair"/>
    <property type="evidence" value="ECO:0007669"/>
    <property type="project" value="InterPro"/>
</dbReference>
<comment type="caution">
    <text evidence="9">The sequence shown here is derived from an EMBL/GenBank/DDBJ whole genome shotgun (WGS) entry which is preliminary data.</text>
</comment>
<keyword evidence="7" id="KW-0456">Lyase</keyword>
<dbReference type="Gene3D" id="3.90.1680.10">
    <property type="entry name" value="SOS response associated peptidase-like"/>
    <property type="match status" value="1"/>
</dbReference>
<dbReference type="InterPro" id="IPR036590">
    <property type="entry name" value="SRAP-like"/>
</dbReference>
<keyword evidence="4 8" id="KW-0378">Hydrolase</keyword>
<keyword evidence="10" id="KW-1185">Reference proteome</keyword>
<comment type="similarity">
    <text evidence="1 8">Belongs to the SOS response-associated peptidase family.</text>
</comment>
<dbReference type="SUPFAM" id="SSF143081">
    <property type="entry name" value="BB1717-like"/>
    <property type="match status" value="1"/>
</dbReference>
<evidence type="ECO:0000256" key="7">
    <source>
        <dbReference type="ARBA" id="ARBA00023239"/>
    </source>
</evidence>
<evidence type="ECO:0000256" key="3">
    <source>
        <dbReference type="ARBA" id="ARBA00022763"/>
    </source>
</evidence>
<dbReference type="PANTHER" id="PTHR13604">
    <property type="entry name" value="DC12-RELATED"/>
    <property type="match status" value="1"/>
</dbReference>
<dbReference type="AlphaFoldDB" id="A0A5M9I3N1"/>
<sequence length="195" mass="22749">MCGRYYMDDETAREIRRLVLKLDQKICSESDQTAAVFPSQKVTVITGRGRHMEAEQMIWGFPRFDGKGILINARAETAVERRTFKESVLHRRCVIPAKGFWEWNKSKEKFSFERTDSQVMFMAGCYDCFDGQERFVILTTEANPSVKPVHDRMPLILERSELEDWVTDDNAVEYFLHKTPAMLGKNAEYEQICLF</sequence>
<proteinExistence type="inferred from homology"/>
<accession>A0A5M9I3N1</accession>
<dbReference type="Proteomes" id="UP000322025">
    <property type="component" value="Unassembled WGS sequence"/>
</dbReference>
<keyword evidence="2 8" id="KW-0645">Protease</keyword>
<keyword evidence="6" id="KW-0238">DNA-binding</keyword>
<organism evidence="9 10">
    <name type="scientific">Mediterraneibacter catenae</name>
    <dbReference type="NCBI Taxonomy" id="2594882"/>
    <lineage>
        <taxon>Bacteria</taxon>
        <taxon>Bacillati</taxon>
        <taxon>Bacillota</taxon>
        <taxon>Clostridia</taxon>
        <taxon>Lachnospirales</taxon>
        <taxon>Lachnospiraceae</taxon>
        <taxon>Mediterraneibacter</taxon>
    </lineage>
</organism>
<dbReference type="Pfam" id="PF02586">
    <property type="entry name" value="SRAP"/>
    <property type="match status" value="1"/>
</dbReference>
<reference evidence="9" key="1">
    <citation type="submission" date="2019-07" db="EMBL/GenBank/DDBJ databases">
        <authorList>
            <person name="Wongkuna S."/>
            <person name="Scaria J."/>
        </authorList>
    </citation>
    <scope>NUCLEOTIDE SEQUENCE [LARGE SCALE GENOMIC DNA]</scope>
    <source>
        <strain evidence="9">SW178</strain>
    </source>
</reference>
<dbReference type="PANTHER" id="PTHR13604:SF0">
    <property type="entry name" value="ABASIC SITE PROCESSING PROTEIN HMCES"/>
    <property type="match status" value="1"/>
</dbReference>
<keyword evidence="3" id="KW-0227">DNA damage</keyword>
<dbReference type="GO" id="GO:0006508">
    <property type="term" value="P:proteolysis"/>
    <property type="evidence" value="ECO:0007669"/>
    <property type="project" value="UniProtKB-KW"/>
</dbReference>